<accession>A0ABR0AIR3</accession>
<sequence length="127" mass="14739">MTTSRSANQIPCEETKLEVPKQCYVDEAIQVFLVIIIPKKGEIVWHSHFVTLFEWDNPKDAGMGVAFRLRHEHVFPNSFSKMNVRFMAQIILTFRRKSISVISTEKSHKNRGIQAYESDRGNVPYLK</sequence>
<organism evidence="1 2">
    <name type="scientific">Daphnia magna</name>
    <dbReference type="NCBI Taxonomy" id="35525"/>
    <lineage>
        <taxon>Eukaryota</taxon>
        <taxon>Metazoa</taxon>
        <taxon>Ecdysozoa</taxon>
        <taxon>Arthropoda</taxon>
        <taxon>Crustacea</taxon>
        <taxon>Branchiopoda</taxon>
        <taxon>Diplostraca</taxon>
        <taxon>Cladocera</taxon>
        <taxon>Anomopoda</taxon>
        <taxon>Daphniidae</taxon>
        <taxon>Daphnia</taxon>
    </lineage>
</organism>
<protein>
    <submittedName>
        <fullName evidence="1">Uncharacterized protein</fullName>
    </submittedName>
</protein>
<dbReference type="Proteomes" id="UP001234178">
    <property type="component" value="Unassembled WGS sequence"/>
</dbReference>
<comment type="caution">
    <text evidence="1">The sequence shown here is derived from an EMBL/GenBank/DDBJ whole genome shotgun (WGS) entry which is preliminary data.</text>
</comment>
<proteinExistence type="predicted"/>
<name>A0ABR0AIR3_9CRUS</name>
<evidence type="ECO:0000313" key="1">
    <source>
        <dbReference type="EMBL" id="KAK4025001.1"/>
    </source>
</evidence>
<evidence type="ECO:0000313" key="2">
    <source>
        <dbReference type="Proteomes" id="UP001234178"/>
    </source>
</evidence>
<dbReference type="EMBL" id="JAOYFB010000037">
    <property type="protein sequence ID" value="KAK4025001.1"/>
    <property type="molecule type" value="Genomic_DNA"/>
</dbReference>
<gene>
    <name evidence="1" type="ORF">OUZ56_010507</name>
</gene>
<keyword evidence="2" id="KW-1185">Reference proteome</keyword>
<reference evidence="1 2" key="1">
    <citation type="journal article" date="2023" name="Nucleic Acids Res.">
        <title>The hologenome of Daphnia magna reveals possible DNA methylation and microbiome-mediated evolution of the host genome.</title>
        <authorList>
            <person name="Chaturvedi A."/>
            <person name="Li X."/>
            <person name="Dhandapani V."/>
            <person name="Marshall H."/>
            <person name="Kissane S."/>
            <person name="Cuenca-Cambronero M."/>
            <person name="Asole G."/>
            <person name="Calvet F."/>
            <person name="Ruiz-Romero M."/>
            <person name="Marangio P."/>
            <person name="Guigo R."/>
            <person name="Rago D."/>
            <person name="Mirbahai L."/>
            <person name="Eastwood N."/>
            <person name="Colbourne J.K."/>
            <person name="Zhou J."/>
            <person name="Mallon E."/>
            <person name="Orsini L."/>
        </authorList>
    </citation>
    <scope>NUCLEOTIDE SEQUENCE [LARGE SCALE GENOMIC DNA]</scope>
    <source>
        <strain evidence="1">LRV0_1</strain>
    </source>
</reference>